<dbReference type="InterPro" id="IPR036693">
    <property type="entry name" value="TF_LuxR_autoind-bd_dom_sf"/>
</dbReference>
<feature type="domain" description="HTH luxR-type" evidence="4">
    <location>
        <begin position="172"/>
        <end position="237"/>
    </location>
</feature>
<dbReference type="EMBL" id="JAFICZ010000001">
    <property type="protein sequence ID" value="MBP1296415.1"/>
    <property type="molecule type" value="Genomic_DNA"/>
</dbReference>
<dbReference type="RefSeq" id="WP_209944570.1">
    <property type="nucleotide sequence ID" value="NZ_JAFICZ010000001.1"/>
</dbReference>
<evidence type="ECO:0000259" key="4">
    <source>
        <dbReference type="PROSITE" id="PS50043"/>
    </source>
</evidence>
<accession>A0A8I1YCU4</accession>
<comment type="caution">
    <text evidence="5">The sequence shown here is derived from an EMBL/GenBank/DDBJ whole genome shotgun (WGS) entry which is preliminary data.</text>
</comment>
<organism evidence="5 6">
    <name type="scientific">Bradyrhizobium elkanii</name>
    <dbReference type="NCBI Taxonomy" id="29448"/>
    <lineage>
        <taxon>Bacteria</taxon>
        <taxon>Pseudomonadati</taxon>
        <taxon>Pseudomonadota</taxon>
        <taxon>Alphaproteobacteria</taxon>
        <taxon>Hyphomicrobiales</taxon>
        <taxon>Nitrobacteraceae</taxon>
        <taxon>Bradyrhizobium</taxon>
    </lineage>
</organism>
<dbReference type="InterPro" id="IPR005143">
    <property type="entry name" value="TF_LuxR_autoind-bd_dom"/>
</dbReference>
<sequence length="240" mass="27241">MTPIEYSFQGFVDELETAADQASFERVAARMTRRLGFESFAYLRLTAEDPTLISSYPKSWTERYFGLKYQKLDPVVRRAAAEQDVFAWDGRTIQTEDRKLKRFFEEATAFGIRSGVTVPIRSGFGRMAAFTIATTETIDDTERLVSERLEILRLAGLYFHAHVTARLEPHEKAAEGAILTQRERQCLSWVARGKTVADVAVLVQISPRTVAFHLENARRKLNAGSIAQCVLEAFRLRELS</sequence>
<evidence type="ECO:0000313" key="6">
    <source>
        <dbReference type="Proteomes" id="UP000673383"/>
    </source>
</evidence>
<dbReference type="PANTHER" id="PTHR44688:SF25">
    <property type="entry name" value="HTH LUXR-TYPE DOMAIN-CONTAINING PROTEIN"/>
    <property type="match status" value="1"/>
</dbReference>
<proteinExistence type="predicted"/>
<evidence type="ECO:0000313" key="5">
    <source>
        <dbReference type="EMBL" id="MBP1296415.1"/>
    </source>
</evidence>
<protein>
    <submittedName>
        <fullName evidence="5">LuxR family transcriptional activator of conjugal transfer of Ti plasmids</fullName>
    </submittedName>
</protein>
<dbReference type="GO" id="GO:0003677">
    <property type="term" value="F:DNA binding"/>
    <property type="evidence" value="ECO:0007669"/>
    <property type="project" value="UniProtKB-KW"/>
</dbReference>
<dbReference type="AlphaFoldDB" id="A0A8I1YCU4"/>
<dbReference type="SUPFAM" id="SSF75516">
    <property type="entry name" value="Pheromone-binding domain of LuxR-like quorum-sensing transcription factors"/>
    <property type="match status" value="1"/>
</dbReference>
<keyword evidence="1" id="KW-0805">Transcription regulation</keyword>
<reference evidence="5" key="1">
    <citation type="submission" date="2021-02" db="EMBL/GenBank/DDBJ databases">
        <title>Genomic Encyclopedia of Type Strains, Phase IV (KMG-V): Genome sequencing to study the core and pangenomes of soil and plant-associated prokaryotes.</title>
        <authorList>
            <person name="Whitman W."/>
        </authorList>
    </citation>
    <scope>NUCLEOTIDE SEQUENCE</scope>
    <source>
        <strain evidence="5">USDA 406</strain>
    </source>
</reference>
<keyword evidence="3" id="KW-0804">Transcription</keyword>
<dbReference type="PROSITE" id="PS00622">
    <property type="entry name" value="HTH_LUXR_1"/>
    <property type="match status" value="1"/>
</dbReference>
<dbReference type="Proteomes" id="UP000673383">
    <property type="component" value="Unassembled WGS sequence"/>
</dbReference>
<evidence type="ECO:0000256" key="3">
    <source>
        <dbReference type="ARBA" id="ARBA00023163"/>
    </source>
</evidence>
<keyword evidence="2" id="KW-0238">DNA-binding</keyword>
<dbReference type="InterPro" id="IPR000792">
    <property type="entry name" value="Tscrpt_reg_LuxR_C"/>
</dbReference>
<gene>
    <name evidence="5" type="ORF">JOH49_006168</name>
</gene>
<dbReference type="PROSITE" id="PS50043">
    <property type="entry name" value="HTH_LUXR_2"/>
    <property type="match status" value="1"/>
</dbReference>
<dbReference type="Gene3D" id="3.30.450.80">
    <property type="entry name" value="Transcription factor LuxR-like, autoinducer-binding domain"/>
    <property type="match status" value="1"/>
</dbReference>
<dbReference type="InterPro" id="IPR036388">
    <property type="entry name" value="WH-like_DNA-bd_sf"/>
</dbReference>
<dbReference type="GO" id="GO:0006355">
    <property type="term" value="P:regulation of DNA-templated transcription"/>
    <property type="evidence" value="ECO:0007669"/>
    <property type="project" value="InterPro"/>
</dbReference>
<dbReference type="InterPro" id="IPR016032">
    <property type="entry name" value="Sig_transdc_resp-reg_C-effctor"/>
</dbReference>
<dbReference type="SMART" id="SM00421">
    <property type="entry name" value="HTH_LUXR"/>
    <property type="match status" value="1"/>
</dbReference>
<dbReference type="Gene3D" id="1.10.10.10">
    <property type="entry name" value="Winged helix-like DNA-binding domain superfamily/Winged helix DNA-binding domain"/>
    <property type="match status" value="1"/>
</dbReference>
<dbReference type="PANTHER" id="PTHR44688">
    <property type="entry name" value="DNA-BINDING TRANSCRIPTIONAL ACTIVATOR DEVR_DOSR"/>
    <property type="match status" value="1"/>
</dbReference>
<dbReference type="Pfam" id="PF00196">
    <property type="entry name" value="GerE"/>
    <property type="match status" value="1"/>
</dbReference>
<evidence type="ECO:0000256" key="1">
    <source>
        <dbReference type="ARBA" id="ARBA00023015"/>
    </source>
</evidence>
<dbReference type="Pfam" id="PF03472">
    <property type="entry name" value="Autoind_bind"/>
    <property type="match status" value="1"/>
</dbReference>
<dbReference type="CDD" id="cd06170">
    <property type="entry name" value="LuxR_C_like"/>
    <property type="match status" value="1"/>
</dbReference>
<name>A0A8I1YCU4_BRAEL</name>
<dbReference type="PRINTS" id="PR00038">
    <property type="entry name" value="HTHLUXR"/>
</dbReference>
<evidence type="ECO:0000256" key="2">
    <source>
        <dbReference type="ARBA" id="ARBA00023125"/>
    </source>
</evidence>
<dbReference type="SUPFAM" id="SSF46894">
    <property type="entry name" value="C-terminal effector domain of the bipartite response regulators"/>
    <property type="match status" value="1"/>
</dbReference>